<dbReference type="Gene3D" id="3.20.20.370">
    <property type="entry name" value="Glycoside hydrolase/deacetylase"/>
    <property type="match status" value="1"/>
</dbReference>
<reference evidence="4 5" key="1">
    <citation type="submission" date="2015-11" db="EMBL/GenBank/DDBJ databases">
        <title>Genomic analysis of 38 Legionella species identifies large and diverse effector repertoires.</title>
        <authorList>
            <person name="Burstein D."/>
            <person name="Amaro F."/>
            <person name="Zusman T."/>
            <person name="Lifshitz Z."/>
            <person name="Cohen O."/>
            <person name="Gilbert J.A."/>
            <person name="Pupko T."/>
            <person name="Shuman H.A."/>
            <person name="Segal G."/>
        </authorList>
    </citation>
    <scope>NUCLEOTIDE SEQUENCE [LARGE SCALE GENOMIC DNA]</scope>
    <source>
        <strain evidence="4 5">SC-63-C7</strain>
    </source>
</reference>
<gene>
    <name evidence="4" type="ORF">Lsan_1856</name>
</gene>
<dbReference type="PANTHER" id="PTHR10587:SF133">
    <property type="entry name" value="CHITIN DEACETYLASE 1-RELATED"/>
    <property type="match status" value="1"/>
</dbReference>
<sequence>MKITLIIKKLLFIIIFLVALPSICIALEENYDSSHKGNNVQNMQDSHLNEKKEEAEKLSTHKKMISITIDDLPFVGEYRNFHLNMMIETMTKEEVPATGFIIASEVRKNNWEILRKFRDAGFGLGNHTLNHANLNKMDTKEYIHEIQKADNILLPVLTEPKYFRYPYLAMSSGKKKEAILCYLAQKNYQVAPITIDSKDFVFNQRLLSVSEINRRSYLEELKPFYLDFIWQQTLRAEEHNQFHHNNAQAQILLIHANLLNAYVLPDIIHLYKQKGYEFVSLENALKTFKYPTQCARTQVLARVQTKQQQQISNDKNIETFVEWD</sequence>
<evidence type="ECO:0000256" key="1">
    <source>
        <dbReference type="ARBA" id="ARBA00022723"/>
    </source>
</evidence>
<accession>A0A0W0YXE9</accession>
<dbReference type="PANTHER" id="PTHR10587">
    <property type="entry name" value="GLYCOSYL TRANSFERASE-RELATED"/>
    <property type="match status" value="1"/>
</dbReference>
<comment type="caution">
    <text evidence="4">The sequence shown here is derived from an EMBL/GenBank/DDBJ whole genome shotgun (WGS) entry which is preliminary data.</text>
</comment>
<feature type="domain" description="NodB homology" evidence="3">
    <location>
        <begin position="63"/>
        <end position="279"/>
    </location>
</feature>
<dbReference type="PROSITE" id="PS51677">
    <property type="entry name" value="NODB"/>
    <property type="match status" value="1"/>
</dbReference>
<dbReference type="PATRIC" id="fig|45074.5.peg.1980"/>
<dbReference type="EMBL" id="LNYU01000042">
    <property type="protein sequence ID" value="KTD61294.1"/>
    <property type="molecule type" value="Genomic_DNA"/>
</dbReference>
<evidence type="ECO:0000259" key="3">
    <source>
        <dbReference type="PROSITE" id="PS51677"/>
    </source>
</evidence>
<dbReference type="SUPFAM" id="SSF88713">
    <property type="entry name" value="Glycoside hydrolase/deacetylase"/>
    <property type="match status" value="1"/>
</dbReference>
<dbReference type="GO" id="GO:0016810">
    <property type="term" value="F:hydrolase activity, acting on carbon-nitrogen (but not peptide) bonds"/>
    <property type="evidence" value="ECO:0007669"/>
    <property type="project" value="InterPro"/>
</dbReference>
<proteinExistence type="predicted"/>
<protein>
    <submittedName>
        <fullName evidence="4">Polysaccharide deacetylase domain-containing protein</fullName>
    </submittedName>
</protein>
<evidence type="ECO:0000313" key="4">
    <source>
        <dbReference type="EMBL" id="KTD61294.1"/>
    </source>
</evidence>
<dbReference type="InterPro" id="IPR002509">
    <property type="entry name" value="NODB_dom"/>
</dbReference>
<dbReference type="Proteomes" id="UP000054703">
    <property type="component" value="Unassembled WGS sequence"/>
</dbReference>
<dbReference type="Pfam" id="PF01522">
    <property type="entry name" value="Polysacc_deac_1"/>
    <property type="match status" value="1"/>
</dbReference>
<keyword evidence="2" id="KW-0378">Hydrolase</keyword>
<dbReference type="GO" id="GO:0005975">
    <property type="term" value="P:carbohydrate metabolic process"/>
    <property type="evidence" value="ECO:0007669"/>
    <property type="project" value="InterPro"/>
</dbReference>
<dbReference type="AlphaFoldDB" id="A0A0W0YXE9"/>
<dbReference type="STRING" id="45074.Lsan_1856"/>
<dbReference type="OrthoDB" id="115239at2"/>
<organism evidence="4 5">
    <name type="scientific">Legionella santicrucis</name>
    <dbReference type="NCBI Taxonomy" id="45074"/>
    <lineage>
        <taxon>Bacteria</taxon>
        <taxon>Pseudomonadati</taxon>
        <taxon>Pseudomonadota</taxon>
        <taxon>Gammaproteobacteria</taxon>
        <taxon>Legionellales</taxon>
        <taxon>Legionellaceae</taxon>
        <taxon>Legionella</taxon>
    </lineage>
</organism>
<dbReference type="GO" id="GO:0046872">
    <property type="term" value="F:metal ion binding"/>
    <property type="evidence" value="ECO:0007669"/>
    <property type="project" value="UniProtKB-KW"/>
</dbReference>
<evidence type="ECO:0000313" key="5">
    <source>
        <dbReference type="Proteomes" id="UP000054703"/>
    </source>
</evidence>
<dbReference type="InterPro" id="IPR011330">
    <property type="entry name" value="Glyco_hydro/deAcase_b/a-brl"/>
</dbReference>
<keyword evidence="1" id="KW-0479">Metal-binding</keyword>
<evidence type="ECO:0000256" key="2">
    <source>
        <dbReference type="ARBA" id="ARBA00022801"/>
    </source>
</evidence>
<name>A0A0W0YXE9_9GAMM</name>
<dbReference type="GO" id="GO:0016020">
    <property type="term" value="C:membrane"/>
    <property type="evidence" value="ECO:0007669"/>
    <property type="project" value="TreeGrafter"/>
</dbReference>
<dbReference type="InterPro" id="IPR050248">
    <property type="entry name" value="Polysacc_deacetylase_ArnD"/>
</dbReference>
<keyword evidence="5" id="KW-1185">Reference proteome</keyword>